<dbReference type="InterPro" id="IPR036291">
    <property type="entry name" value="NAD(P)-bd_dom_sf"/>
</dbReference>
<protein>
    <submittedName>
        <fullName evidence="6">3-oxoacyl-ACP reductase FabG</fullName>
    </submittedName>
</protein>
<evidence type="ECO:0000256" key="4">
    <source>
        <dbReference type="SAM" id="MobiDB-lite"/>
    </source>
</evidence>
<evidence type="ECO:0000259" key="5">
    <source>
        <dbReference type="SMART" id="SM00822"/>
    </source>
</evidence>
<evidence type="ECO:0000313" key="7">
    <source>
        <dbReference type="Proteomes" id="UP000712045"/>
    </source>
</evidence>
<keyword evidence="7" id="KW-1185">Reference proteome</keyword>
<dbReference type="SUPFAM" id="SSF51735">
    <property type="entry name" value="NAD(P)-binding Rossmann-fold domains"/>
    <property type="match status" value="1"/>
</dbReference>
<dbReference type="PANTHER" id="PTHR24321:SF8">
    <property type="entry name" value="ESTRADIOL 17-BETA-DEHYDROGENASE 8-RELATED"/>
    <property type="match status" value="1"/>
</dbReference>
<comment type="caution">
    <text evidence="6">The sequence shown here is derived from an EMBL/GenBank/DDBJ whole genome shotgun (WGS) entry which is preliminary data.</text>
</comment>
<dbReference type="NCBIfam" id="NF009466">
    <property type="entry name" value="PRK12826.1-2"/>
    <property type="match status" value="1"/>
</dbReference>
<dbReference type="EMBL" id="JAFEUF010000260">
    <property type="protein sequence ID" value="MBM7058044.1"/>
    <property type="molecule type" value="Genomic_DNA"/>
</dbReference>
<dbReference type="Pfam" id="PF13561">
    <property type="entry name" value="adh_short_C2"/>
    <property type="match status" value="1"/>
</dbReference>
<dbReference type="PROSITE" id="PS00061">
    <property type="entry name" value="ADH_SHORT"/>
    <property type="match status" value="1"/>
</dbReference>
<evidence type="ECO:0000256" key="3">
    <source>
        <dbReference type="ARBA" id="ARBA00023027"/>
    </source>
</evidence>
<evidence type="ECO:0000256" key="2">
    <source>
        <dbReference type="ARBA" id="ARBA00023002"/>
    </source>
</evidence>
<dbReference type="RefSeq" id="WP_205086166.1">
    <property type="nucleotide sequence ID" value="NZ_JAFEUF010000260.1"/>
</dbReference>
<organism evidence="6 7">
    <name type="scientific">Streptomyces durocortorensis</name>
    <dbReference type="NCBI Taxonomy" id="2811104"/>
    <lineage>
        <taxon>Bacteria</taxon>
        <taxon>Bacillati</taxon>
        <taxon>Actinomycetota</taxon>
        <taxon>Actinomycetes</taxon>
        <taxon>Kitasatosporales</taxon>
        <taxon>Streptomycetaceae</taxon>
        <taxon>Streptomyces</taxon>
    </lineage>
</organism>
<name>A0ABS2I4C4_9ACTN</name>
<accession>A0ABS2I4C4</accession>
<feature type="compositionally biased region" description="Low complexity" evidence="4">
    <location>
        <begin position="1"/>
        <end position="12"/>
    </location>
</feature>
<feature type="domain" description="Ketoreductase" evidence="5">
    <location>
        <begin position="25"/>
        <end position="218"/>
    </location>
</feature>
<dbReference type="PANTHER" id="PTHR24321">
    <property type="entry name" value="DEHYDROGENASES, SHORT CHAIN"/>
    <property type="match status" value="1"/>
</dbReference>
<dbReference type="SMART" id="SM00822">
    <property type="entry name" value="PKS_KR"/>
    <property type="match status" value="1"/>
</dbReference>
<dbReference type="CDD" id="cd05233">
    <property type="entry name" value="SDR_c"/>
    <property type="match status" value="1"/>
</dbReference>
<proteinExistence type="inferred from homology"/>
<sequence length="267" mass="27174">MSSTEHSTSTTPTPAPADRTEFAGRTALVTGGASGIGLALARRLAAGGAAVVVADYDEENARKAAAELERTGARAAAVAMDVTDPASVEAGVRFAVDTFGALHLAVNNAGIAGPSSPTGEYPVEDWNRVVATNLSGVFHSMRYELPAIVAAGGGAIVNMSSILGTNGFAGSPAYVAAKHGVVGLTKTAALEYAAQNVRINAVGPGFIDTPLLRNADPQAREHLISLHPAGRLGTAEEVAELAAFLLSDRASFIHGSYHLVDGGYSAP</sequence>
<gene>
    <name evidence="6" type="primary">fabG</name>
    <name evidence="6" type="ORF">JS521_30480</name>
</gene>
<dbReference type="PRINTS" id="PR00080">
    <property type="entry name" value="SDRFAMILY"/>
</dbReference>
<dbReference type="InterPro" id="IPR020904">
    <property type="entry name" value="Sc_DH/Rdtase_CS"/>
</dbReference>
<evidence type="ECO:0000313" key="6">
    <source>
        <dbReference type="EMBL" id="MBM7058044.1"/>
    </source>
</evidence>
<dbReference type="PRINTS" id="PR00081">
    <property type="entry name" value="GDHRDH"/>
</dbReference>
<reference evidence="6 7" key="1">
    <citation type="submission" date="2021-02" db="EMBL/GenBank/DDBJ databases">
        <title>Genome Streptomyces sp. RHZ10.</title>
        <authorList>
            <person name="Besaury L."/>
        </authorList>
    </citation>
    <scope>NUCLEOTIDE SEQUENCE [LARGE SCALE GENOMIC DNA]</scope>
    <source>
        <strain evidence="6 7">RHZ10</strain>
    </source>
</reference>
<comment type="similarity">
    <text evidence="1">Belongs to the short-chain dehydrogenases/reductases (SDR) family.</text>
</comment>
<feature type="region of interest" description="Disordered" evidence="4">
    <location>
        <begin position="1"/>
        <end position="20"/>
    </location>
</feature>
<evidence type="ECO:0000256" key="1">
    <source>
        <dbReference type="ARBA" id="ARBA00006484"/>
    </source>
</evidence>
<keyword evidence="3" id="KW-0520">NAD</keyword>
<dbReference type="Proteomes" id="UP000712045">
    <property type="component" value="Unassembled WGS sequence"/>
</dbReference>
<dbReference type="InterPro" id="IPR057326">
    <property type="entry name" value="KR_dom"/>
</dbReference>
<dbReference type="InterPro" id="IPR002347">
    <property type="entry name" value="SDR_fam"/>
</dbReference>
<keyword evidence="2" id="KW-0560">Oxidoreductase</keyword>
<dbReference type="NCBIfam" id="NF005559">
    <property type="entry name" value="PRK07231.1"/>
    <property type="match status" value="1"/>
</dbReference>
<dbReference type="Gene3D" id="3.40.50.720">
    <property type="entry name" value="NAD(P)-binding Rossmann-like Domain"/>
    <property type="match status" value="1"/>
</dbReference>